<protein>
    <submittedName>
        <fullName evidence="2">Uncharacterized protein</fullName>
    </submittedName>
</protein>
<accession>A0A8H3XKI1</accession>
<feature type="transmembrane region" description="Helical" evidence="1">
    <location>
        <begin position="136"/>
        <end position="158"/>
    </location>
</feature>
<organism evidence="2 3">
    <name type="scientific">Gigaspora margarita</name>
    <dbReference type="NCBI Taxonomy" id="4874"/>
    <lineage>
        <taxon>Eukaryota</taxon>
        <taxon>Fungi</taxon>
        <taxon>Fungi incertae sedis</taxon>
        <taxon>Mucoromycota</taxon>
        <taxon>Glomeromycotina</taxon>
        <taxon>Glomeromycetes</taxon>
        <taxon>Diversisporales</taxon>
        <taxon>Gigasporaceae</taxon>
        <taxon>Gigaspora</taxon>
    </lineage>
</organism>
<evidence type="ECO:0000313" key="3">
    <source>
        <dbReference type="Proteomes" id="UP000439903"/>
    </source>
</evidence>
<feature type="transmembrane region" description="Helical" evidence="1">
    <location>
        <begin position="83"/>
        <end position="109"/>
    </location>
</feature>
<evidence type="ECO:0000313" key="2">
    <source>
        <dbReference type="EMBL" id="KAF0474663.1"/>
    </source>
</evidence>
<reference evidence="2 3" key="1">
    <citation type="journal article" date="2019" name="Environ. Microbiol.">
        <title>At the nexus of three kingdoms: the genome of the mycorrhizal fungus Gigaspora margarita provides insights into plant, endobacterial and fungal interactions.</title>
        <authorList>
            <person name="Venice F."/>
            <person name="Ghignone S."/>
            <person name="Salvioli di Fossalunga A."/>
            <person name="Amselem J."/>
            <person name="Novero M."/>
            <person name="Xianan X."/>
            <person name="Sedzielewska Toro K."/>
            <person name="Morin E."/>
            <person name="Lipzen A."/>
            <person name="Grigoriev I.V."/>
            <person name="Henrissat B."/>
            <person name="Martin F.M."/>
            <person name="Bonfante P."/>
        </authorList>
    </citation>
    <scope>NUCLEOTIDE SEQUENCE [LARGE SCALE GENOMIC DNA]</scope>
    <source>
        <strain evidence="2 3">BEG34</strain>
    </source>
</reference>
<sequence>MICSGFYQREAPKRRRAPFGIVLIEHFGAIPCFVSSDLKLFFGAVLRCSSDNFLRRVWSCSLVGFLGIFCSLLLRRVWSCPMIIFFAGFEAIIWISSPAGFGAVLRYFFSPDLELFSVFSPSLELFSGNFRRVEDAVLGFFAGLELFYGGFFAGFGAVF</sequence>
<dbReference type="EMBL" id="WTPW01000852">
    <property type="protein sequence ID" value="KAF0474663.1"/>
    <property type="molecule type" value="Genomic_DNA"/>
</dbReference>
<keyword evidence="1" id="KW-0812">Transmembrane</keyword>
<dbReference type="Proteomes" id="UP000439903">
    <property type="component" value="Unassembled WGS sequence"/>
</dbReference>
<gene>
    <name evidence="2" type="ORF">F8M41_024709</name>
</gene>
<proteinExistence type="predicted"/>
<dbReference type="AlphaFoldDB" id="A0A8H3XKI1"/>
<keyword evidence="3" id="KW-1185">Reference proteome</keyword>
<comment type="caution">
    <text evidence="2">The sequence shown here is derived from an EMBL/GenBank/DDBJ whole genome shotgun (WGS) entry which is preliminary data.</text>
</comment>
<keyword evidence="1" id="KW-0472">Membrane</keyword>
<evidence type="ECO:0000256" key="1">
    <source>
        <dbReference type="SAM" id="Phobius"/>
    </source>
</evidence>
<feature type="transmembrane region" description="Helical" evidence="1">
    <location>
        <begin position="56"/>
        <end position="74"/>
    </location>
</feature>
<name>A0A8H3XKI1_GIGMA</name>
<keyword evidence="1" id="KW-1133">Transmembrane helix</keyword>
<feature type="transmembrane region" description="Helical" evidence="1">
    <location>
        <begin position="17"/>
        <end position="36"/>
    </location>
</feature>